<evidence type="ECO:0000256" key="4">
    <source>
        <dbReference type="ARBA" id="ARBA00022801"/>
    </source>
</evidence>
<keyword evidence="3" id="KW-0677">Repeat</keyword>
<reference evidence="7 8" key="1">
    <citation type="journal article" date="2015" name="Genome Announc.">
        <title>Expanding the biotechnology potential of lactobacilli through comparative genomics of 213 strains and associated genera.</title>
        <authorList>
            <person name="Sun Z."/>
            <person name="Harris H.M."/>
            <person name="McCann A."/>
            <person name="Guo C."/>
            <person name="Argimon S."/>
            <person name="Zhang W."/>
            <person name="Yang X."/>
            <person name="Jeffery I.B."/>
            <person name="Cooney J.C."/>
            <person name="Kagawa T.F."/>
            <person name="Liu W."/>
            <person name="Song Y."/>
            <person name="Salvetti E."/>
            <person name="Wrobel A."/>
            <person name="Rasinkangas P."/>
            <person name="Parkhill J."/>
            <person name="Rea M.C."/>
            <person name="O'Sullivan O."/>
            <person name="Ritari J."/>
            <person name="Douillard F.P."/>
            <person name="Paul Ross R."/>
            <person name="Yang R."/>
            <person name="Briner A.E."/>
            <person name="Felis G.E."/>
            <person name="de Vos W.M."/>
            <person name="Barrangou R."/>
            <person name="Klaenhammer T.R."/>
            <person name="Caufield P.W."/>
            <person name="Cui Y."/>
            <person name="Zhang H."/>
            <person name="O'Toole P.W."/>
        </authorList>
    </citation>
    <scope>NUCLEOTIDE SEQUENCE [LARGE SCALE GENOMIC DNA]</scope>
    <source>
        <strain evidence="7 8">DSM 19971</strain>
    </source>
</reference>
<dbReference type="Gene3D" id="3.90.1720.10">
    <property type="entry name" value="endopeptidase domain like (from Nostoc punctiforme)"/>
    <property type="match status" value="1"/>
</dbReference>
<dbReference type="AlphaFoldDB" id="A0A0R1Q188"/>
<organism evidence="7 8">
    <name type="scientific">Liquorilactobacillus uvarum DSM 19971</name>
    <dbReference type="NCBI Taxonomy" id="1423812"/>
    <lineage>
        <taxon>Bacteria</taxon>
        <taxon>Bacillati</taxon>
        <taxon>Bacillota</taxon>
        <taxon>Bacilli</taxon>
        <taxon>Lactobacillales</taxon>
        <taxon>Lactobacillaceae</taxon>
        <taxon>Liquorilactobacillus</taxon>
    </lineage>
</organism>
<dbReference type="SUPFAM" id="SSF69360">
    <property type="entry name" value="Cell wall binding repeat"/>
    <property type="match status" value="1"/>
</dbReference>
<dbReference type="InterPro" id="IPR008044">
    <property type="entry name" value="Phage_lysin"/>
</dbReference>
<dbReference type="PATRIC" id="fig|1423812.3.peg.1306"/>
<dbReference type="OrthoDB" id="2195126at2"/>
<keyword evidence="5" id="KW-0788">Thiol protease</keyword>
<dbReference type="GO" id="GO:0006508">
    <property type="term" value="P:proteolysis"/>
    <property type="evidence" value="ECO:0007669"/>
    <property type="project" value="UniProtKB-KW"/>
</dbReference>
<proteinExistence type="inferred from homology"/>
<feature type="domain" description="NlpC/P60" evidence="6">
    <location>
        <begin position="173"/>
        <end position="336"/>
    </location>
</feature>
<dbReference type="Gene3D" id="2.10.270.10">
    <property type="entry name" value="Cholin Binding"/>
    <property type="match status" value="2"/>
</dbReference>
<gene>
    <name evidence="7" type="ORF">FD20_GL001223</name>
</gene>
<dbReference type="STRING" id="1423812.FD20_GL001223"/>
<dbReference type="Proteomes" id="UP000051155">
    <property type="component" value="Unassembled WGS sequence"/>
</dbReference>
<evidence type="ECO:0000259" key="6">
    <source>
        <dbReference type="PROSITE" id="PS51935"/>
    </source>
</evidence>
<evidence type="ECO:0000256" key="5">
    <source>
        <dbReference type="ARBA" id="ARBA00022807"/>
    </source>
</evidence>
<comment type="similarity">
    <text evidence="1">Belongs to the peptidase C40 family.</text>
</comment>
<dbReference type="GO" id="GO:0008234">
    <property type="term" value="F:cysteine-type peptidase activity"/>
    <property type="evidence" value="ECO:0007669"/>
    <property type="project" value="UniProtKB-KW"/>
</dbReference>
<dbReference type="InterPro" id="IPR000064">
    <property type="entry name" value="NLP_P60_dom"/>
</dbReference>
<keyword evidence="4" id="KW-0378">Hydrolase</keyword>
<dbReference type="Pfam" id="PF05382">
    <property type="entry name" value="Amidase_5"/>
    <property type="match status" value="1"/>
</dbReference>
<dbReference type="PROSITE" id="PS51935">
    <property type="entry name" value="NLPC_P60"/>
    <property type="match status" value="1"/>
</dbReference>
<sequence length="339" mass="38423">MKTSFQRISNQNKTVYYNGSGQMQYGQQYLSRHWYLFDNNTGAMKTGFQHISNQNKTVYYNGSGQIQYGQQYLSRHWYLFDGRSGAMKTNFQRISNQNKTVYYNGSGQMQYGQQYINKHWYLFDSSTGAVQVGFCYIVNQHKVVYYNNSGQMLYGSQAIDGVRYYFKLGTGELTGGKSLAERAIKWFYEREGRITYSMMGSRNGNDGTADCSGSVTQALWTAGLGTPAASARRWGGYNTDSLHSYLTSNGFKLVAENHPINVQRGDVIIWGKKGSSSGGAGHTGIISSPGYMGSANTTAKFISTCYWTNGQRNTAIQDLSYYSYWLYDDKPYYYVYRHA</sequence>
<comment type="caution">
    <text evidence="7">The sequence shown here is derived from an EMBL/GenBank/DDBJ whole genome shotgun (WGS) entry which is preliminary data.</text>
</comment>
<accession>A0A0R1Q188</accession>
<evidence type="ECO:0000256" key="2">
    <source>
        <dbReference type="ARBA" id="ARBA00022670"/>
    </source>
</evidence>
<evidence type="ECO:0000256" key="1">
    <source>
        <dbReference type="ARBA" id="ARBA00007074"/>
    </source>
</evidence>
<protein>
    <recommendedName>
        <fullName evidence="6">NlpC/P60 domain-containing protein</fullName>
    </recommendedName>
</protein>
<dbReference type="Pfam" id="PF19127">
    <property type="entry name" value="Choline_bind_3"/>
    <property type="match status" value="1"/>
</dbReference>
<keyword evidence="8" id="KW-1185">Reference proteome</keyword>
<evidence type="ECO:0000313" key="8">
    <source>
        <dbReference type="Proteomes" id="UP000051155"/>
    </source>
</evidence>
<name>A0A0R1Q188_9LACO</name>
<dbReference type="InterPro" id="IPR038765">
    <property type="entry name" value="Papain-like_cys_pep_sf"/>
</dbReference>
<dbReference type="EMBL" id="AZEG01000026">
    <property type="protein sequence ID" value="KRL36532.1"/>
    <property type="molecule type" value="Genomic_DNA"/>
</dbReference>
<keyword evidence="2" id="KW-0645">Protease</keyword>
<evidence type="ECO:0000256" key="3">
    <source>
        <dbReference type="ARBA" id="ARBA00022737"/>
    </source>
</evidence>
<dbReference type="InterPro" id="IPR018337">
    <property type="entry name" value="Cell_wall/Cho-bd_repeat"/>
</dbReference>
<evidence type="ECO:0000313" key="7">
    <source>
        <dbReference type="EMBL" id="KRL36532.1"/>
    </source>
</evidence>
<dbReference type="SUPFAM" id="SSF54001">
    <property type="entry name" value="Cysteine proteinases"/>
    <property type="match status" value="1"/>
</dbReference>